<organism evidence="1 2">
    <name type="scientific">Hyalomma asiaticum</name>
    <name type="common">Tick</name>
    <dbReference type="NCBI Taxonomy" id="266040"/>
    <lineage>
        <taxon>Eukaryota</taxon>
        <taxon>Metazoa</taxon>
        <taxon>Ecdysozoa</taxon>
        <taxon>Arthropoda</taxon>
        <taxon>Chelicerata</taxon>
        <taxon>Arachnida</taxon>
        <taxon>Acari</taxon>
        <taxon>Parasitiformes</taxon>
        <taxon>Ixodida</taxon>
        <taxon>Ixodoidea</taxon>
        <taxon>Ixodidae</taxon>
        <taxon>Hyalomminae</taxon>
        <taxon>Hyalomma</taxon>
    </lineage>
</organism>
<dbReference type="EMBL" id="CM023484">
    <property type="protein sequence ID" value="KAH6932650.1"/>
    <property type="molecule type" value="Genomic_DNA"/>
</dbReference>
<dbReference type="Proteomes" id="UP000821845">
    <property type="component" value="Chromosome 4"/>
</dbReference>
<name>A0ACB7SD64_HYAAI</name>
<keyword evidence="2" id="KW-1185">Reference proteome</keyword>
<reference evidence="1" key="1">
    <citation type="submission" date="2020-05" db="EMBL/GenBank/DDBJ databases">
        <title>Large-scale comparative analyses of tick genomes elucidate their genetic diversity and vector capacities.</title>
        <authorList>
            <person name="Jia N."/>
            <person name="Wang J."/>
            <person name="Shi W."/>
            <person name="Du L."/>
            <person name="Sun Y."/>
            <person name="Zhan W."/>
            <person name="Jiang J."/>
            <person name="Wang Q."/>
            <person name="Zhang B."/>
            <person name="Ji P."/>
            <person name="Sakyi L.B."/>
            <person name="Cui X."/>
            <person name="Yuan T."/>
            <person name="Jiang B."/>
            <person name="Yang W."/>
            <person name="Lam T.T.-Y."/>
            <person name="Chang Q."/>
            <person name="Ding S."/>
            <person name="Wang X."/>
            <person name="Zhu J."/>
            <person name="Ruan X."/>
            <person name="Zhao L."/>
            <person name="Wei J."/>
            <person name="Que T."/>
            <person name="Du C."/>
            <person name="Cheng J."/>
            <person name="Dai P."/>
            <person name="Han X."/>
            <person name="Huang E."/>
            <person name="Gao Y."/>
            <person name="Liu J."/>
            <person name="Shao H."/>
            <person name="Ye R."/>
            <person name="Li L."/>
            <person name="Wei W."/>
            <person name="Wang X."/>
            <person name="Wang C."/>
            <person name="Yang T."/>
            <person name="Huo Q."/>
            <person name="Li W."/>
            <person name="Guo W."/>
            <person name="Chen H."/>
            <person name="Zhou L."/>
            <person name="Ni X."/>
            <person name="Tian J."/>
            <person name="Zhou Y."/>
            <person name="Sheng Y."/>
            <person name="Liu T."/>
            <person name="Pan Y."/>
            <person name="Xia L."/>
            <person name="Li J."/>
            <person name="Zhao F."/>
            <person name="Cao W."/>
        </authorList>
    </citation>
    <scope>NUCLEOTIDE SEQUENCE</scope>
    <source>
        <strain evidence="1">Hyas-2018</strain>
    </source>
</reference>
<evidence type="ECO:0000313" key="1">
    <source>
        <dbReference type="EMBL" id="KAH6932650.1"/>
    </source>
</evidence>
<evidence type="ECO:0000313" key="2">
    <source>
        <dbReference type="Proteomes" id="UP000821845"/>
    </source>
</evidence>
<accession>A0ACB7SD64</accession>
<protein>
    <submittedName>
        <fullName evidence="1">Uncharacterized protein</fullName>
    </submittedName>
</protein>
<sequence>MATEQPTPVASSCDQWSNAHGGAENVEPDEPPLAVDSKQLPKRRARRRRLRMRGGSDKPPGRLKRYSEMYGSSRTESDYPHSDRGGSVGATGQLQNERGGAMEAPLFSALFLLTSVLFLASLLSLYYSIAFSHLRRWLRLTEEYDECRTKFCCVFSTRVKSVRNESTNLCEDIYTPMCSTVNLTCPDAEITSKQRTWSVSEALTRRLLGLADVLGSQEALENPASNASALLFRSCLAKRQYVSMQSDIRQLLSSVGLSRWPLRENQTVDVAAALTALLRDFAAPFVVTLSVKESAVGSDTRSLSLDAPELLIGPTWWPLTIATDETVKDVKDDHREVYKRYAMAVLYEVLTGDASTRALSQLATELYVFEQALAAHIPRRSTYADRIELRLPQMQESHDMALWGGILRAVFESVGRSTLELVPVVIFSRYYLAFLNELLWKRSVVLANYLGWRIVEYVAWSCSTTLRYQRHRFRYSVRPFLLTTESPELRCVVEVYQLLPASSSRLYRFAVSLLPKSERVQGMNVSFGHGILPPAERFTSGNPLSETDLYENLLTIARRRAQTLLTTMRGDEPAISRDVNHIGVAPVYDPVKNTLWQYFHEDGFKNYSWWSLFTTTNYEANKQCMEFLMREKSAFSPTEEEMTDLLWSGAALHVAHKNRCTSSLLHAPLTAKAMNERDWVNQVAQQGTNFRKAFRCPGPASCPFWRLEENDCWDESESTSSWRTVAETAGRLAHGRIDTALHYIAVAQ</sequence>
<gene>
    <name evidence="1" type="ORF">HPB50_008234</name>
</gene>
<comment type="caution">
    <text evidence="1">The sequence shown here is derived from an EMBL/GenBank/DDBJ whole genome shotgun (WGS) entry which is preliminary data.</text>
</comment>
<proteinExistence type="predicted"/>